<comment type="caution">
    <text evidence="2">The sequence shown here is derived from an EMBL/GenBank/DDBJ whole genome shotgun (WGS) entry which is preliminary data.</text>
</comment>
<name>A0A2N3IMG4_AERSO</name>
<dbReference type="EMBL" id="NQMM01000074">
    <property type="protein sequence ID" value="PKQ71778.1"/>
    <property type="molecule type" value="Genomic_DNA"/>
</dbReference>
<organism evidence="2 3">
    <name type="scientific">Aeromonas sobria</name>
    <dbReference type="NCBI Taxonomy" id="646"/>
    <lineage>
        <taxon>Bacteria</taxon>
        <taxon>Pseudomonadati</taxon>
        <taxon>Pseudomonadota</taxon>
        <taxon>Gammaproteobacteria</taxon>
        <taxon>Aeromonadales</taxon>
        <taxon>Aeromonadaceae</taxon>
        <taxon>Aeromonas</taxon>
    </lineage>
</organism>
<evidence type="ECO:0000313" key="2">
    <source>
        <dbReference type="EMBL" id="PKQ71778.1"/>
    </source>
</evidence>
<feature type="non-terminal residue" evidence="2">
    <location>
        <position position="1"/>
    </location>
</feature>
<evidence type="ECO:0000256" key="1">
    <source>
        <dbReference type="SAM" id="MobiDB-lite"/>
    </source>
</evidence>
<keyword evidence="3" id="KW-1185">Reference proteome</keyword>
<dbReference type="AlphaFoldDB" id="A0A2N3IMG4"/>
<feature type="region of interest" description="Disordered" evidence="1">
    <location>
        <begin position="104"/>
        <end position="124"/>
    </location>
</feature>
<dbReference type="Proteomes" id="UP000233467">
    <property type="component" value="Unassembled WGS sequence"/>
</dbReference>
<reference evidence="2 3" key="1">
    <citation type="journal article" date="2017" name="Front. Microbiol.">
        <title>Strong Genomic and Phenotypic Heterogeneity in the Aeromonas sobria Species Complex.</title>
        <authorList>
            <person name="Gauthier J."/>
            <person name="Vincent A.T."/>
            <person name="Charette S.J."/>
            <person name="Derome N."/>
        </authorList>
    </citation>
    <scope>NUCLEOTIDE SEQUENCE [LARGE SCALE GENOMIC DNA]</scope>
    <source>
        <strain evidence="2 3">TM18</strain>
    </source>
</reference>
<proteinExistence type="predicted"/>
<accession>A0A2N3IMG4</accession>
<sequence>THDRLWPEYNRRLTLFDELRELRQAKRQRKALQVEVAQSLEFSTIALQRSMGVLGWADGGKEWSACPKRLQTRIEDYLSTSGGEREALIAEIGRSVEVRDLLARQKRGLDPAPEPERNRGPKLG</sequence>
<dbReference type="RefSeq" id="WP_216641048.1">
    <property type="nucleotide sequence ID" value="NZ_NQMM01000074.1"/>
</dbReference>
<evidence type="ECO:0000313" key="3">
    <source>
        <dbReference type="Proteomes" id="UP000233467"/>
    </source>
</evidence>
<protein>
    <submittedName>
        <fullName evidence="2">Uncharacterized protein</fullName>
    </submittedName>
</protein>
<gene>
    <name evidence="2" type="ORF">CJP16_22000</name>
</gene>